<dbReference type="GO" id="GO:0042054">
    <property type="term" value="F:histone methyltransferase activity"/>
    <property type="evidence" value="ECO:0007669"/>
    <property type="project" value="InterPro"/>
</dbReference>
<evidence type="ECO:0000259" key="5">
    <source>
        <dbReference type="PROSITE" id="PS50157"/>
    </source>
</evidence>
<keyword evidence="3" id="KW-0479">Metal-binding</keyword>
<dbReference type="PROSITE" id="PS50280">
    <property type="entry name" value="SET"/>
    <property type="match status" value="1"/>
</dbReference>
<feature type="domain" description="C2H2-type" evidence="5">
    <location>
        <begin position="526"/>
        <end position="549"/>
    </location>
</feature>
<keyword evidence="8" id="KW-1185">Reference proteome</keyword>
<feature type="compositionally biased region" description="Basic residues" evidence="4">
    <location>
        <begin position="218"/>
        <end position="227"/>
    </location>
</feature>
<dbReference type="Gene3D" id="3.30.160.60">
    <property type="entry name" value="Classic Zinc Finger"/>
    <property type="match status" value="3"/>
</dbReference>
<evidence type="ECO:0000256" key="2">
    <source>
        <dbReference type="ARBA" id="ARBA00023163"/>
    </source>
</evidence>
<dbReference type="PANTHER" id="PTHR16515:SF37">
    <property type="entry name" value="PR DOMAIN ZINC FINGER PROTEIN 2"/>
    <property type="match status" value="1"/>
</dbReference>
<dbReference type="InterPro" id="IPR001214">
    <property type="entry name" value="SET_dom"/>
</dbReference>
<feature type="region of interest" description="Disordered" evidence="4">
    <location>
        <begin position="898"/>
        <end position="923"/>
    </location>
</feature>
<organism evidence="7 8">
    <name type="scientific">Onychostoma macrolepis</name>
    <dbReference type="NCBI Taxonomy" id="369639"/>
    <lineage>
        <taxon>Eukaryota</taxon>
        <taxon>Metazoa</taxon>
        <taxon>Chordata</taxon>
        <taxon>Craniata</taxon>
        <taxon>Vertebrata</taxon>
        <taxon>Euteleostomi</taxon>
        <taxon>Actinopterygii</taxon>
        <taxon>Neopterygii</taxon>
        <taxon>Teleostei</taxon>
        <taxon>Ostariophysi</taxon>
        <taxon>Cypriniformes</taxon>
        <taxon>Cyprinidae</taxon>
        <taxon>Acrossocheilinae</taxon>
        <taxon>Onychostoma</taxon>
    </lineage>
</organism>
<evidence type="ECO:0000313" key="8">
    <source>
        <dbReference type="Proteomes" id="UP000579812"/>
    </source>
</evidence>
<keyword evidence="3" id="KW-0862">Zinc</keyword>
<feature type="region of interest" description="Disordered" evidence="4">
    <location>
        <begin position="1073"/>
        <end position="1234"/>
    </location>
</feature>
<feature type="compositionally biased region" description="Basic and acidic residues" evidence="4">
    <location>
        <begin position="1367"/>
        <end position="1380"/>
    </location>
</feature>
<feature type="compositionally biased region" description="Basic and acidic residues" evidence="4">
    <location>
        <begin position="1625"/>
        <end position="1641"/>
    </location>
</feature>
<feature type="compositionally biased region" description="Polar residues" evidence="4">
    <location>
        <begin position="449"/>
        <end position="460"/>
    </location>
</feature>
<feature type="compositionally biased region" description="Basic and acidic residues" evidence="4">
    <location>
        <begin position="1742"/>
        <end position="1762"/>
    </location>
</feature>
<feature type="domain" description="C2H2-type" evidence="5">
    <location>
        <begin position="1300"/>
        <end position="1328"/>
    </location>
</feature>
<evidence type="ECO:0000259" key="6">
    <source>
        <dbReference type="PROSITE" id="PS50280"/>
    </source>
</evidence>
<sequence length="1802" mass="196321">MAHRDGRVCLSQICDPTDQLHWGSSISCSLHPPFSAHWKAGLRSLKVQSSVKSLVQAVMALPQGTYETLDDIPAHVWKGLPNSMKLGPSAVNPSRIGVWASRLIPKGKRFGPFVGERKKRSQVTSNVYMWEVYFPAWGWMCIDATDPMKGNWLRYVNWARSSQEQNLFPLEINRAIYYKVLRPIGPDEELLVWYNGEDNPEIAAALEEERTSNLNKKSSPRAKRARRKLSEKARQADLSGFCEPNKSSAVEPSITEMRDSEEGLNGEERPSSPSELQQENASQSSQSSSMENENPVQSHTTEINQREGLDEENAEVDGQLQQPQLNQSPQHPSEAESVDGNEKSLLHLRSGCPADESTESPLCDTECISSLANPELEAEGDFEDDPQGGTYPCQHCERHFSTKQGLERHTHIHTTSNHQTHTFKCRYCAKPFGSQVGRRRHERRHENGSKTLNRPGSLSGTAFLHSPTAPNDSATSGSASSPSHPVVMNAQNGPLQQTSDSLKTEPGAESDRPFILDENGESKELHPCKYCNKAFGTHTNMRRHQRRIHERHLMPKGVRRKGMLLQDGSSQQQHEQGQSVSLQEESPSASPPPIYVPSVETEDEGEREECMVDISNNISENLSHYIDGKIPSTSTVSNCEVIEVDSSTAALFGLDALILSPKQIGHAFKIETRTCPAKEVSCVAQTASKRRTATPPLLPAVKMETETVSSSSSLSSPSSQSSLLVGNIFSQSTETLAFQKEKSVYLSPKLKQLLQAPDGQKPAIGLITDSHRLTTPLSVTSLPAVQGKFKRRTASPPTTSQSSQAQRNDSISSATGVSCSLKVPKIESHCMTHSWSLSSKDHGDAVSLTGKDWSPSRSGGNSCNQQPLDLSNSFSKKDNSVSKCSGEAVLDLSVNRKSPVDHEVKTSSATQTPHVKRKKPNTSILEKVLMNEYAGLNSPGDEGSSALGSPDVLSSSESATCVGPSSPGSGSERLPCESTSPPSLTPMTINPSSPSSSSIASSTPPPPVLPTIPSPPPLSSPHFHVSDASSPGPFPVLSPKMSPKAGDSLEEVSDSSALTESCYDALNSIVNESDQTAEQLGPAISPLPQDAKSHCTADSSSKSETLLEGSTLDSKPQFLKNADQAGSSHLEWDAASKTSQSHSCEGTLPQDLNIKTEDRHKSKFSLSAVQSTPKKEPSSPTFLSELDSSQKSSAVDNSVVEDTGKNEGPVDINTNGGNTSPGTPPKSSDEVETPERETFVKSFVCNVCKEPFRSIKDLSGHIIEHASEWPFKCEFCVQLFGNATALLEHRSSLHGVGRIYICSICSKEFAFLCNLQQHQSDLHPSQSCTHTAVENGKLRPQNYTDPAYANVEKDAVLDSVAGATSEDSSKEHNNDTKKVEEEENGHEDPTEELYTTIKIMASEAGKPKGPDVRLGINQHYPSYKPPPFPYHNRTPDGSVASATNFTTHNIPQTFSTAIRCTKCGNSFDNMPELHKHILVCANASDKRRYTPKKNPIPLKQVVKQSPNGLLTTTGVAAGQNAFRRMGQPKRLNFNQDITSKAKLSALNKKKNQLVQKAISQKNKSVASIKKPTTRVKEEETHKVHACPYCSREFTYPASLNKHIACSCPQRPVAKKLKKGALMPQDKNRSLRSRATDSEVKQEPGSGPTAKPLGKTRARSSEPVESEAPPASKGKAPQVRTKRLASNADNMAPQTKKGKKSHEPLTSVTPALTDDSLTLPPSKMQRSKEVVVKKEVVKKESVVKMTPSKKEERFSTRTRERKGGPVTRSVQMTSASAPLEVKSEDLSNREPGQSEESLLKLAR</sequence>
<name>A0A7J6CJE9_9TELE</name>
<feature type="compositionally biased region" description="Low complexity" evidence="4">
    <location>
        <begin position="274"/>
        <end position="294"/>
    </location>
</feature>
<feature type="region of interest" description="Disordered" evidence="4">
    <location>
        <begin position="566"/>
        <end position="608"/>
    </location>
</feature>
<feature type="region of interest" description="Disordered" evidence="4">
    <location>
        <begin position="839"/>
        <end position="881"/>
    </location>
</feature>
<feature type="compositionally biased region" description="Low complexity" evidence="4">
    <location>
        <begin position="473"/>
        <end position="483"/>
    </location>
</feature>
<dbReference type="EMBL" id="JAAMOB010000011">
    <property type="protein sequence ID" value="KAF4107449.1"/>
    <property type="molecule type" value="Genomic_DNA"/>
</dbReference>
<dbReference type="InterPro" id="IPR046341">
    <property type="entry name" value="SET_dom_sf"/>
</dbReference>
<dbReference type="FunFam" id="2.170.270.10:FF:000100">
    <property type="entry name" value="PR domain-containing 2, with ZNF domain b"/>
    <property type="match status" value="1"/>
</dbReference>
<dbReference type="SUPFAM" id="SSF57667">
    <property type="entry name" value="beta-beta-alpha zinc fingers"/>
    <property type="match status" value="2"/>
</dbReference>
<feature type="region of interest" description="Disordered" evidence="4">
    <location>
        <begin position="1614"/>
        <end position="1730"/>
    </location>
</feature>
<keyword evidence="3" id="KW-0863">Zinc-finger</keyword>
<feature type="compositionally biased region" description="Low complexity" evidence="4">
    <location>
        <begin position="319"/>
        <end position="332"/>
    </location>
</feature>
<evidence type="ECO:0008006" key="9">
    <source>
        <dbReference type="Google" id="ProtNLM"/>
    </source>
</evidence>
<dbReference type="CDD" id="cd19188">
    <property type="entry name" value="PR-SET_PRDM2"/>
    <property type="match status" value="1"/>
</dbReference>
<dbReference type="InterPro" id="IPR036236">
    <property type="entry name" value="Znf_C2H2_sf"/>
</dbReference>
<feature type="compositionally biased region" description="Low complexity" evidence="4">
    <location>
        <begin position="794"/>
        <end position="807"/>
    </location>
</feature>
<feature type="compositionally biased region" description="Polar residues" evidence="4">
    <location>
        <begin position="1212"/>
        <end position="1221"/>
    </location>
</feature>
<feature type="compositionally biased region" description="Polar residues" evidence="4">
    <location>
        <begin position="855"/>
        <end position="874"/>
    </location>
</feature>
<feature type="compositionally biased region" description="Pro residues" evidence="4">
    <location>
        <begin position="1003"/>
        <end position="1019"/>
    </location>
</feature>
<feature type="compositionally biased region" description="Acidic residues" evidence="4">
    <location>
        <begin position="1381"/>
        <end position="1391"/>
    </location>
</feature>
<feature type="domain" description="C2H2-type" evidence="5">
    <location>
        <begin position="1243"/>
        <end position="1270"/>
    </location>
</feature>
<evidence type="ECO:0000256" key="3">
    <source>
        <dbReference type="PROSITE-ProRule" id="PRU00042"/>
    </source>
</evidence>
<dbReference type="Pfam" id="PF00096">
    <property type="entry name" value="zf-C2H2"/>
    <property type="match status" value="1"/>
</dbReference>
<dbReference type="InterPro" id="IPR050331">
    <property type="entry name" value="Zinc_finger"/>
</dbReference>
<dbReference type="SMART" id="SM00317">
    <property type="entry name" value="SET"/>
    <property type="match status" value="1"/>
</dbReference>
<feature type="domain" description="C2H2-type" evidence="5">
    <location>
        <begin position="1584"/>
        <end position="1611"/>
    </location>
</feature>
<keyword evidence="2" id="KW-0804">Transcription</keyword>
<dbReference type="PROSITE" id="PS50157">
    <property type="entry name" value="ZINC_FINGER_C2H2_2"/>
    <property type="match status" value="8"/>
</dbReference>
<feature type="compositionally biased region" description="Polar residues" evidence="4">
    <location>
        <begin position="977"/>
        <end position="990"/>
    </location>
</feature>
<dbReference type="InterPro" id="IPR013087">
    <property type="entry name" value="Znf_C2H2_type"/>
</dbReference>
<dbReference type="Pfam" id="PF21549">
    <property type="entry name" value="PRDM2_PR"/>
    <property type="match status" value="1"/>
</dbReference>
<dbReference type="Proteomes" id="UP000579812">
    <property type="component" value="Unassembled WGS sequence"/>
</dbReference>
<feature type="compositionally biased region" description="Basic and acidic residues" evidence="4">
    <location>
        <begin position="256"/>
        <end position="270"/>
    </location>
</feature>
<protein>
    <recommendedName>
        <fullName evidence="9">PR domain zinc finger protein 2</fullName>
    </recommendedName>
</protein>
<feature type="compositionally biased region" description="Polar residues" evidence="4">
    <location>
        <begin position="489"/>
        <end position="501"/>
    </location>
</feature>
<dbReference type="SMART" id="SM00355">
    <property type="entry name" value="ZnF_C2H2"/>
    <property type="match status" value="8"/>
</dbReference>
<dbReference type="Gene3D" id="2.170.270.10">
    <property type="entry name" value="SET domain"/>
    <property type="match status" value="1"/>
</dbReference>
<dbReference type="PANTHER" id="PTHR16515">
    <property type="entry name" value="PR DOMAIN ZINC FINGER PROTEIN"/>
    <property type="match status" value="1"/>
</dbReference>
<evidence type="ECO:0000256" key="4">
    <source>
        <dbReference type="SAM" id="MobiDB-lite"/>
    </source>
</evidence>
<comment type="caution">
    <text evidence="7">The sequence shown here is derived from an EMBL/GenBank/DDBJ whole genome shotgun (WGS) entry which is preliminary data.</text>
</comment>
<feature type="compositionally biased region" description="Polar residues" evidence="4">
    <location>
        <begin position="1164"/>
        <end position="1196"/>
    </location>
</feature>
<reference evidence="7 8" key="1">
    <citation type="submission" date="2020-04" db="EMBL/GenBank/DDBJ databases">
        <title>Chromosome-level genome assembly of a cyprinid fish Onychostoma macrolepis by integration of Nanopore Sequencing, Bionano and Hi-C technology.</title>
        <authorList>
            <person name="Wang D."/>
        </authorList>
    </citation>
    <scope>NUCLEOTIDE SEQUENCE [LARGE SCALE GENOMIC DNA]</scope>
    <source>
        <strain evidence="7">SWU-2019</strain>
        <tissue evidence="7">Muscle</tissue>
    </source>
</reference>
<feature type="compositionally biased region" description="Basic and acidic residues" evidence="4">
    <location>
        <begin position="509"/>
        <end position="520"/>
    </location>
</feature>
<proteinExistence type="predicted"/>
<feature type="region of interest" description="Disordered" evidence="4">
    <location>
        <begin position="1361"/>
        <end position="1391"/>
    </location>
</feature>
<evidence type="ECO:0000313" key="7">
    <source>
        <dbReference type="EMBL" id="KAF4107449.1"/>
    </source>
</evidence>
<feature type="domain" description="C2H2-type" evidence="5">
    <location>
        <begin position="391"/>
        <end position="418"/>
    </location>
</feature>
<dbReference type="SUPFAM" id="SSF82199">
    <property type="entry name" value="SET domain"/>
    <property type="match status" value="1"/>
</dbReference>
<feature type="region of interest" description="Disordered" evidence="4">
    <location>
        <begin position="436"/>
        <end position="520"/>
    </location>
</feature>
<feature type="compositionally biased region" description="Low complexity" evidence="4">
    <location>
        <begin position="991"/>
        <end position="1002"/>
    </location>
</feature>
<feature type="region of interest" description="Disordered" evidence="4">
    <location>
        <begin position="207"/>
        <end position="341"/>
    </location>
</feature>
<feature type="domain" description="C2H2-type" evidence="5">
    <location>
        <begin position="1271"/>
        <end position="1299"/>
    </location>
</feature>
<dbReference type="PROSITE" id="PS00028">
    <property type="entry name" value="ZINC_FINGER_C2H2_1"/>
    <property type="match status" value="6"/>
</dbReference>
<evidence type="ECO:0000256" key="1">
    <source>
        <dbReference type="ARBA" id="ARBA00023015"/>
    </source>
</evidence>
<accession>A0A7J6CJE9</accession>
<feature type="domain" description="C2H2-type" evidence="5">
    <location>
        <begin position="423"/>
        <end position="450"/>
    </location>
</feature>
<dbReference type="GO" id="GO:0005634">
    <property type="term" value="C:nucleus"/>
    <property type="evidence" value="ECO:0007669"/>
    <property type="project" value="TreeGrafter"/>
</dbReference>
<feature type="region of interest" description="Disordered" evidence="4">
    <location>
        <begin position="1742"/>
        <end position="1802"/>
    </location>
</feature>
<dbReference type="Pfam" id="PF13912">
    <property type="entry name" value="zf-C2H2_6"/>
    <property type="match status" value="1"/>
</dbReference>
<dbReference type="GO" id="GO:0010468">
    <property type="term" value="P:regulation of gene expression"/>
    <property type="evidence" value="ECO:0007669"/>
    <property type="project" value="TreeGrafter"/>
</dbReference>
<gene>
    <name evidence="7" type="ORF">G5714_011813</name>
</gene>
<feature type="region of interest" description="Disordered" evidence="4">
    <location>
        <begin position="784"/>
        <end position="814"/>
    </location>
</feature>
<feature type="compositionally biased region" description="Low complexity" evidence="4">
    <location>
        <begin position="566"/>
        <end position="583"/>
    </location>
</feature>
<keyword evidence="1" id="KW-0805">Transcription regulation</keyword>
<feature type="domain" description="C2H2-type" evidence="5">
    <location>
        <begin position="1458"/>
        <end position="1487"/>
    </location>
</feature>
<feature type="domain" description="SET" evidence="6">
    <location>
        <begin position="82"/>
        <end position="195"/>
    </location>
</feature>
<dbReference type="FunFam" id="3.30.160.60:FF:003271">
    <property type="entry name" value="PR domain-containing 2, with ZNF domain a"/>
    <property type="match status" value="1"/>
</dbReference>
<dbReference type="GO" id="GO:0008270">
    <property type="term" value="F:zinc ion binding"/>
    <property type="evidence" value="ECO:0007669"/>
    <property type="project" value="UniProtKB-KW"/>
</dbReference>
<feature type="region of interest" description="Disordered" evidence="4">
    <location>
        <begin position="935"/>
        <end position="1057"/>
    </location>
</feature>
<dbReference type="InterPro" id="IPR044414">
    <property type="entry name" value="PRDM2_PR-SET"/>
</dbReference>